<keyword evidence="5 7" id="KW-0863">Zinc-finger</keyword>
<evidence type="ECO:0000256" key="6">
    <source>
        <dbReference type="ARBA" id="ARBA00022833"/>
    </source>
</evidence>
<accession>A0ABM1B441</accession>
<dbReference type="InterPro" id="IPR013083">
    <property type="entry name" value="Znf_RING/FYVE/PHD"/>
</dbReference>
<feature type="domain" description="TRAF-type" evidence="9">
    <location>
        <begin position="26"/>
        <end position="78"/>
    </location>
</feature>
<dbReference type="PROSITE" id="PS50144">
    <property type="entry name" value="MATH"/>
    <property type="match status" value="1"/>
</dbReference>
<evidence type="ECO:0000256" key="4">
    <source>
        <dbReference type="ARBA" id="ARBA00022737"/>
    </source>
</evidence>
<dbReference type="SUPFAM" id="SSF49599">
    <property type="entry name" value="TRAF domain-like"/>
    <property type="match status" value="4"/>
</dbReference>
<dbReference type="GeneID" id="106459342"/>
<dbReference type="Pfam" id="PF02176">
    <property type="entry name" value="zf-TRAF"/>
    <property type="match status" value="2"/>
</dbReference>
<comment type="subcellular location">
    <subcellularLocation>
        <location evidence="1">Cytoplasm</location>
    </subcellularLocation>
</comment>
<dbReference type="InterPro" id="IPR012227">
    <property type="entry name" value="TNF_rcpt-assoc_TRAF_met"/>
</dbReference>
<evidence type="ECO:0000256" key="7">
    <source>
        <dbReference type="PROSITE-ProRule" id="PRU00207"/>
    </source>
</evidence>
<keyword evidence="6 7" id="KW-0862">Zinc</keyword>
<feature type="zinc finger region" description="TRAF-type" evidence="7">
    <location>
        <begin position="26"/>
        <end position="78"/>
    </location>
</feature>
<protein>
    <submittedName>
        <fullName evidence="11">TNF receptor-associated factor 4-like isoform X1</fullName>
    </submittedName>
</protein>
<keyword evidence="3 7" id="KW-0479">Metal-binding</keyword>
<evidence type="ECO:0000259" key="9">
    <source>
        <dbReference type="PROSITE" id="PS50145"/>
    </source>
</evidence>
<evidence type="ECO:0000313" key="10">
    <source>
        <dbReference type="Proteomes" id="UP000694941"/>
    </source>
</evidence>
<feature type="domain" description="TRAF-type" evidence="9">
    <location>
        <begin position="80"/>
        <end position="132"/>
    </location>
</feature>
<evidence type="ECO:0000313" key="11">
    <source>
        <dbReference type="RefSeq" id="XP_013774416.2"/>
    </source>
</evidence>
<reference evidence="11" key="1">
    <citation type="submission" date="2025-08" db="UniProtKB">
        <authorList>
            <consortium name="RefSeq"/>
        </authorList>
    </citation>
    <scope>IDENTIFICATION</scope>
    <source>
        <tissue evidence="11">Muscle</tissue>
    </source>
</reference>
<feature type="domain" description="MATH" evidence="8">
    <location>
        <begin position="231"/>
        <end position="380"/>
    </location>
</feature>
<dbReference type="Gene3D" id="2.60.210.10">
    <property type="entry name" value="Apoptosis, Tumor Necrosis Factor Receptor Associated Protein 2, Chain A"/>
    <property type="match status" value="1"/>
</dbReference>
<dbReference type="InterPro" id="IPR002083">
    <property type="entry name" value="MATH/TRAF_dom"/>
</dbReference>
<dbReference type="Proteomes" id="UP000694941">
    <property type="component" value="Unplaced"/>
</dbReference>
<name>A0ABM1B441_LIMPO</name>
<feature type="zinc finger region" description="TRAF-type" evidence="7">
    <location>
        <begin position="80"/>
        <end position="132"/>
    </location>
</feature>
<evidence type="ECO:0000259" key="8">
    <source>
        <dbReference type="PROSITE" id="PS50144"/>
    </source>
</evidence>
<sequence>MSSLVYCIHYKEGCKWTDELRKLQGHLNTCKYDAVPCTNQCAAMIPRVLMEDHLFYTCPKRRTRCEFCNKEFTGEMLEGHVGSCQYEPVFCENKCGFKIHRRFVTNHRMNECAKRLVACRYCQKEFVYDTLQNHTAKCPRYPLPCPNRCEQSKIPREDMESHLKEECPSVSLNCMFRDMGCKFKGPRFALEQHMEESTNSHLILTSDLVSRQQHQISTLQNALQNLTLNTSGVLIWKIADYAQKMAEAKSKEGYELCSAPFNTSQYGYKLMATLFLNGNGAGEGSHMSVYIRILPGEYDSLLTWPFSHTVSFTLYDQVVSQEKPCNIVESFVPDPSWKNFQRPSKEPDSLGFGFPRFVSHENLKKQSYIKDDTIFIKVQVDSSKIVTV</sequence>
<keyword evidence="2" id="KW-0963">Cytoplasm</keyword>
<organism evidence="10 11">
    <name type="scientific">Limulus polyphemus</name>
    <name type="common">Atlantic horseshoe crab</name>
    <dbReference type="NCBI Taxonomy" id="6850"/>
    <lineage>
        <taxon>Eukaryota</taxon>
        <taxon>Metazoa</taxon>
        <taxon>Ecdysozoa</taxon>
        <taxon>Arthropoda</taxon>
        <taxon>Chelicerata</taxon>
        <taxon>Merostomata</taxon>
        <taxon>Xiphosura</taxon>
        <taxon>Limulidae</taxon>
        <taxon>Limulus</taxon>
    </lineage>
</organism>
<dbReference type="RefSeq" id="XP_013774416.2">
    <property type="nucleotide sequence ID" value="XM_013918962.2"/>
</dbReference>
<keyword evidence="10" id="KW-1185">Reference proteome</keyword>
<keyword evidence="4" id="KW-0677">Repeat</keyword>
<evidence type="ECO:0000256" key="3">
    <source>
        <dbReference type="ARBA" id="ARBA00022723"/>
    </source>
</evidence>
<dbReference type="InterPro" id="IPR001293">
    <property type="entry name" value="Znf_TRAF"/>
</dbReference>
<dbReference type="InterPro" id="IPR008974">
    <property type="entry name" value="TRAF-like"/>
</dbReference>
<feature type="zinc finger region" description="TRAF-type" evidence="7">
    <location>
        <begin position="134"/>
        <end position="191"/>
    </location>
</feature>
<dbReference type="Gene3D" id="3.30.40.10">
    <property type="entry name" value="Zinc/RING finger domain, C3HC4 (zinc finger)"/>
    <property type="match status" value="3"/>
</dbReference>
<evidence type="ECO:0000256" key="2">
    <source>
        <dbReference type="ARBA" id="ARBA00022490"/>
    </source>
</evidence>
<dbReference type="PANTHER" id="PTHR10131">
    <property type="entry name" value="TNF RECEPTOR ASSOCIATED FACTOR"/>
    <property type="match status" value="1"/>
</dbReference>
<evidence type="ECO:0000256" key="1">
    <source>
        <dbReference type="ARBA" id="ARBA00004496"/>
    </source>
</evidence>
<feature type="domain" description="TRAF-type" evidence="9">
    <location>
        <begin position="134"/>
        <end position="191"/>
    </location>
</feature>
<dbReference type="InterPro" id="IPR049342">
    <property type="entry name" value="TRAF1-6_MATH_dom"/>
</dbReference>
<evidence type="ECO:0000256" key="5">
    <source>
        <dbReference type="ARBA" id="ARBA00022771"/>
    </source>
</evidence>
<dbReference type="PROSITE" id="PS50145">
    <property type="entry name" value="ZF_TRAF"/>
    <property type="match status" value="3"/>
</dbReference>
<proteinExistence type="predicted"/>
<dbReference type="PIRSF" id="PIRSF015614">
    <property type="entry name" value="TRAF"/>
    <property type="match status" value="1"/>
</dbReference>
<gene>
    <name evidence="11" type="primary">LOC106459342</name>
</gene>
<dbReference type="Pfam" id="PF21355">
    <property type="entry name" value="TRAF-mep_MATH"/>
    <property type="match status" value="1"/>
</dbReference>
<dbReference type="PANTHER" id="PTHR10131:SF94">
    <property type="entry name" value="TNF RECEPTOR-ASSOCIATED FACTOR 4"/>
    <property type="match status" value="1"/>
</dbReference>
<dbReference type="SMART" id="SM00061">
    <property type="entry name" value="MATH"/>
    <property type="match status" value="1"/>
</dbReference>